<evidence type="ECO:0000256" key="1">
    <source>
        <dbReference type="SAM" id="SignalP"/>
    </source>
</evidence>
<reference evidence="3 4" key="1">
    <citation type="submission" date="2021-06" db="EMBL/GenBank/DDBJ databases">
        <authorList>
            <person name="Sun Q."/>
            <person name="Li D."/>
        </authorList>
    </citation>
    <scope>NUCLEOTIDE SEQUENCE [LARGE SCALE GENOMIC DNA]</scope>
    <source>
        <strain evidence="3 4">MSJ-40</strain>
    </source>
</reference>
<comment type="caution">
    <text evidence="3">The sequence shown here is derived from an EMBL/GenBank/DDBJ whole genome shotgun (WGS) entry which is preliminary data.</text>
</comment>
<dbReference type="InterPro" id="IPR002816">
    <property type="entry name" value="TraB/PrgY/GumN_fam"/>
</dbReference>
<feature type="domain" description="SLH" evidence="2">
    <location>
        <begin position="86"/>
        <end position="148"/>
    </location>
</feature>
<name>A0ABS6EB90_9FIRM</name>
<keyword evidence="4" id="KW-1185">Reference proteome</keyword>
<feature type="chain" id="PRO_5047094677" evidence="1">
    <location>
        <begin position="27"/>
        <end position="511"/>
    </location>
</feature>
<proteinExistence type="predicted"/>
<feature type="signal peptide" evidence="1">
    <location>
        <begin position="1"/>
        <end position="26"/>
    </location>
</feature>
<dbReference type="PANTHER" id="PTHR40590:SF1">
    <property type="entry name" value="CYTOPLASMIC PROTEIN"/>
    <property type="match status" value="1"/>
</dbReference>
<dbReference type="InterPro" id="IPR001119">
    <property type="entry name" value="SLH_dom"/>
</dbReference>
<evidence type="ECO:0000259" key="2">
    <source>
        <dbReference type="PROSITE" id="PS51272"/>
    </source>
</evidence>
<keyword evidence="1" id="KW-0732">Signal</keyword>
<dbReference type="EMBL" id="JAHLPM010000024">
    <property type="protein sequence ID" value="MBU5440052.1"/>
    <property type="molecule type" value="Genomic_DNA"/>
</dbReference>
<dbReference type="CDD" id="cd14789">
    <property type="entry name" value="Tiki"/>
    <property type="match status" value="1"/>
</dbReference>
<protein>
    <submittedName>
        <fullName evidence="3">TraB/GumN family protein</fullName>
    </submittedName>
</protein>
<organism evidence="3 4">
    <name type="scientific">Tissierella simiarum</name>
    <dbReference type="NCBI Taxonomy" id="2841534"/>
    <lineage>
        <taxon>Bacteria</taxon>
        <taxon>Bacillati</taxon>
        <taxon>Bacillota</taxon>
        <taxon>Tissierellia</taxon>
        <taxon>Tissierellales</taxon>
        <taxon>Tissierellaceae</taxon>
        <taxon>Tissierella</taxon>
    </lineage>
</organism>
<dbReference type="Pfam" id="PF00395">
    <property type="entry name" value="SLH"/>
    <property type="match status" value="1"/>
</dbReference>
<dbReference type="PROSITE" id="PS51272">
    <property type="entry name" value="SLH"/>
    <property type="match status" value="2"/>
</dbReference>
<dbReference type="Pfam" id="PF01963">
    <property type="entry name" value="TraB_PrgY_gumN"/>
    <property type="match status" value="1"/>
</dbReference>
<feature type="domain" description="SLH" evidence="2">
    <location>
        <begin position="152"/>
        <end position="215"/>
    </location>
</feature>
<accession>A0ABS6EB90</accession>
<dbReference type="PANTHER" id="PTHR40590">
    <property type="entry name" value="CYTOPLASMIC PROTEIN-RELATED"/>
    <property type="match status" value="1"/>
</dbReference>
<gene>
    <name evidence="3" type="ORF">KQI42_18760</name>
</gene>
<evidence type="ECO:0000313" key="3">
    <source>
        <dbReference type="EMBL" id="MBU5440052.1"/>
    </source>
</evidence>
<evidence type="ECO:0000313" key="4">
    <source>
        <dbReference type="Proteomes" id="UP000749471"/>
    </source>
</evidence>
<sequence length="511" mass="58382">MRRLSKKILLLLVVTVVFSNFNFTFAENEQSLPVESPSNWAVEDLMNAQIQKLGREEHFSKFKENMTREELAELGVILYEKLSDKEITPAPSDSFKDTQNTNVLKALALNLVKGERDLFNPNKNVTREEVAIVIYDILDKYEAKIELKNEGTLNYKDIKNISEPSLDKIKAIVLNGIMDGKSSNKLGLEDSCTREEALALFSRAYDFVMHKTDKDSKGFLWEISNGKNNIYVLGSVHVADSSIYPFSKDIIDNFNKADVLAVEANIFNDEEGIKYMAEKAVYTNGDALEKNISKETYELFVKKIKDEGLDPKQFEKMKPWYAALLIQGISMIKSSLDATLGIDYNLMNKAVLRNKDIAEIEGIKFQTDLFDNMSLELQESFLLSSLVESKEDNKNSDIQGEAVKYMLDTWKKGDMKEFEEFINEINQGNTQDEFNKKFLDERNKNMAEKIQYYLNNEDGKNYFVVIGSAHLIGDTGIIKILKEKGYNVRQIINKNIGASSNNSRFSIWKIK</sequence>
<dbReference type="RefSeq" id="WP_216522005.1">
    <property type="nucleotide sequence ID" value="NZ_JAHLPM010000024.1"/>
</dbReference>
<dbReference type="InterPro" id="IPR047111">
    <property type="entry name" value="YbaP-like"/>
</dbReference>
<dbReference type="Proteomes" id="UP000749471">
    <property type="component" value="Unassembled WGS sequence"/>
</dbReference>